<evidence type="ECO:0000313" key="1">
    <source>
        <dbReference type="EMBL" id="GFG86914.1"/>
    </source>
</evidence>
<evidence type="ECO:0008006" key="3">
    <source>
        <dbReference type="Google" id="ProtNLM"/>
    </source>
</evidence>
<dbReference type="EMBL" id="BLKY01000001">
    <property type="protein sequence ID" value="GFG86914.1"/>
    <property type="molecule type" value="Genomic_DNA"/>
</dbReference>
<name>A0A7I9YE76_MYCAL</name>
<organism evidence="1 2">
    <name type="scientific">Mycolicibacter algericus</name>
    <name type="common">Mycobacterium algericum</name>
    <dbReference type="NCBI Taxonomy" id="1288388"/>
    <lineage>
        <taxon>Bacteria</taxon>
        <taxon>Bacillati</taxon>
        <taxon>Actinomycetota</taxon>
        <taxon>Actinomycetes</taxon>
        <taxon>Mycobacteriales</taxon>
        <taxon>Mycobacteriaceae</taxon>
        <taxon>Mycolicibacter</taxon>
    </lineage>
</organism>
<dbReference type="Gene3D" id="3.40.50.1010">
    <property type="entry name" value="5'-nuclease"/>
    <property type="match status" value="1"/>
</dbReference>
<reference evidence="1 2" key="1">
    <citation type="journal article" date="2019" name="Emerg. Microbes Infect.">
        <title>Comprehensive subspecies identification of 175 nontuberculous mycobacteria species based on 7547 genomic profiles.</title>
        <authorList>
            <person name="Matsumoto Y."/>
            <person name="Kinjo T."/>
            <person name="Motooka D."/>
            <person name="Nabeya D."/>
            <person name="Jung N."/>
            <person name="Uechi K."/>
            <person name="Horii T."/>
            <person name="Iida T."/>
            <person name="Fujita J."/>
            <person name="Nakamura S."/>
        </authorList>
    </citation>
    <scope>NUCLEOTIDE SEQUENCE [LARGE SCALE GENOMIC DNA]</scope>
    <source>
        <strain evidence="1 2">JCM 30723</strain>
    </source>
</reference>
<accession>A0A7I9YE76</accession>
<gene>
    <name evidence="1" type="ORF">MALGJ_35900</name>
</gene>
<protein>
    <recommendedName>
        <fullName evidence="3">NYN domain-containing protein</fullName>
    </recommendedName>
</protein>
<proteinExistence type="predicted"/>
<dbReference type="AlphaFoldDB" id="A0A7I9YE76"/>
<sequence>MRTKGLKARTVHLVDLENVVGSGHVTELAARRVRAVYMGTGVVAPDDHVIVGVSHHNLLAAGYGWPDAGLRVRSGADGADLVLQEVMTTENLEGRFGAAILVTGDGGFAHSVAALTGRGLPLGVIAPKGRLSAALRLAASAAREIAFTPGVNTSWSA</sequence>
<evidence type="ECO:0000313" key="2">
    <source>
        <dbReference type="Proteomes" id="UP000465305"/>
    </source>
</evidence>
<comment type="caution">
    <text evidence="1">The sequence shown here is derived from an EMBL/GenBank/DDBJ whole genome shotgun (WGS) entry which is preliminary data.</text>
</comment>
<dbReference type="Proteomes" id="UP000465305">
    <property type="component" value="Unassembled WGS sequence"/>
</dbReference>